<evidence type="ECO:0000259" key="1">
    <source>
        <dbReference type="Pfam" id="PF02931"/>
    </source>
</evidence>
<proteinExistence type="predicted"/>
<organism evidence="2 3">
    <name type="scientific">Macrostomum lignano</name>
    <dbReference type="NCBI Taxonomy" id="282301"/>
    <lineage>
        <taxon>Eukaryota</taxon>
        <taxon>Metazoa</taxon>
        <taxon>Spiralia</taxon>
        <taxon>Lophotrochozoa</taxon>
        <taxon>Platyhelminthes</taxon>
        <taxon>Rhabditophora</taxon>
        <taxon>Macrostomorpha</taxon>
        <taxon>Macrostomida</taxon>
        <taxon>Macrostomidae</taxon>
        <taxon>Macrostomum</taxon>
    </lineage>
</organism>
<dbReference type="Proteomes" id="UP000095280">
    <property type="component" value="Unplaced"/>
</dbReference>
<reference evidence="3" key="1">
    <citation type="submission" date="2016-11" db="UniProtKB">
        <authorList>
            <consortium name="WormBaseParasite"/>
        </authorList>
    </citation>
    <scope>IDENTIFICATION</scope>
</reference>
<dbReference type="InterPro" id="IPR036734">
    <property type="entry name" value="Neur_chan_lig-bd_sf"/>
</dbReference>
<evidence type="ECO:0000313" key="3">
    <source>
        <dbReference type="WBParaSite" id="maker-unitig_27801-snap-gene-0.2-mRNA-1"/>
    </source>
</evidence>
<dbReference type="Gene3D" id="2.70.170.10">
    <property type="entry name" value="Neurotransmitter-gated ion-channel ligand-binding domain"/>
    <property type="match status" value="1"/>
</dbReference>
<dbReference type="GO" id="GO:0005230">
    <property type="term" value="F:extracellular ligand-gated monoatomic ion channel activity"/>
    <property type="evidence" value="ECO:0007669"/>
    <property type="project" value="InterPro"/>
</dbReference>
<sequence>MARVVVYSDGTVLWIPQALFKSTCPLEIEFFPFDTQYEQFKYETQPVRGLSPTTSRANEWYSDGQDEFPHPALQCAVVARRIRVADSLHQSNLPGRQQASSI</sequence>
<dbReference type="AlphaFoldDB" id="A0A1I8FBB8"/>
<dbReference type="Pfam" id="PF02931">
    <property type="entry name" value="Neur_chan_LBD"/>
    <property type="match status" value="1"/>
</dbReference>
<dbReference type="WBParaSite" id="maker-unitig_27801-snap-gene-0.2-mRNA-1">
    <property type="protein sequence ID" value="maker-unitig_27801-snap-gene-0.2-mRNA-1"/>
    <property type="gene ID" value="maker-unitig_27801-snap-gene-0.2"/>
</dbReference>
<keyword evidence="2" id="KW-1185">Reference proteome</keyword>
<protein>
    <submittedName>
        <fullName evidence="3">Neur_chan_LBD domain-containing protein</fullName>
    </submittedName>
</protein>
<name>A0A1I8FBB8_9PLAT</name>
<dbReference type="SUPFAM" id="SSF63712">
    <property type="entry name" value="Nicotinic receptor ligand binding domain-like"/>
    <property type="match status" value="1"/>
</dbReference>
<evidence type="ECO:0000313" key="2">
    <source>
        <dbReference type="Proteomes" id="UP000095280"/>
    </source>
</evidence>
<dbReference type="GO" id="GO:0016020">
    <property type="term" value="C:membrane"/>
    <property type="evidence" value="ECO:0007669"/>
    <property type="project" value="InterPro"/>
</dbReference>
<feature type="domain" description="Neurotransmitter-gated ion-channel ligand-binding" evidence="1">
    <location>
        <begin position="3"/>
        <end position="43"/>
    </location>
</feature>
<accession>A0A1I8FBB8</accession>
<dbReference type="InterPro" id="IPR006202">
    <property type="entry name" value="Neur_chan_lig-bd"/>
</dbReference>